<sequence>MKKKEPTKGRRPASGKGKRAVILNVAILVVSLVLITVGGTLVYADHLLGRIQFETDPVQSSTPDNSGVTSFDNMGNSKYVVNGLYHDDKILNVLLMGVDDYQANDKGRSDSMLMVSLDRRHEKLKMTSFMRDMYVSIPGHQANKLTVAYSIGGPALTVQTIENGFGVDIDRYVLISNDSFNKIIDRLGGVTVEITSAEARLINTYSGESSSKRLTGGLQHMTGRQAHYYSRIRDIGNDYERTLRQRKVLQAIIDEFKTSDLGTINGILYDVLPLVTTNMTKNEILSLATNSLTYLNYPTSQNRIPVDGTFDDQSIPGVGSSLVVNFQKNHEKLVEFIYEENLGSSDSSQGSSFESR</sequence>
<protein>
    <recommendedName>
        <fullName evidence="10">Regulatory protein MsrR</fullName>
    </recommendedName>
</protein>
<dbReference type="PANTHER" id="PTHR33392">
    <property type="entry name" value="POLYISOPRENYL-TEICHOIC ACID--PEPTIDOGLYCAN TEICHOIC ACID TRANSFERASE TAGU"/>
    <property type="match status" value="1"/>
</dbReference>
<keyword evidence="7 11" id="KW-0472">Membrane</keyword>
<organism evidence="13 14">
    <name type="scientific">Faecalispora sporosphaeroides</name>
    <dbReference type="NCBI Taxonomy" id="1549"/>
    <lineage>
        <taxon>Bacteria</taxon>
        <taxon>Bacillati</taxon>
        <taxon>Bacillota</taxon>
        <taxon>Clostridia</taxon>
        <taxon>Eubacteriales</taxon>
        <taxon>Oscillospiraceae</taxon>
        <taxon>Faecalispora</taxon>
    </lineage>
</organism>
<gene>
    <name evidence="13" type="ORF">E7512_11610</name>
</gene>
<name>A0A928KY34_9FIRM</name>
<dbReference type="Pfam" id="PF03816">
    <property type="entry name" value="LytR_cpsA_psr"/>
    <property type="match status" value="1"/>
</dbReference>
<evidence type="ECO:0000256" key="3">
    <source>
        <dbReference type="ARBA" id="ARBA00022475"/>
    </source>
</evidence>
<evidence type="ECO:0000256" key="9">
    <source>
        <dbReference type="ARBA" id="ARBA00037178"/>
    </source>
</evidence>
<feature type="domain" description="Cell envelope-related transcriptional attenuator" evidence="12">
    <location>
        <begin position="108"/>
        <end position="257"/>
    </location>
</feature>
<keyword evidence="5 11" id="KW-1133">Transmembrane helix</keyword>
<evidence type="ECO:0000256" key="4">
    <source>
        <dbReference type="ARBA" id="ARBA00022692"/>
    </source>
</evidence>
<dbReference type="GO" id="GO:0005886">
    <property type="term" value="C:plasma membrane"/>
    <property type="evidence" value="ECO:0007669"/>
    <property type="project" value="UniProtKB-SubCell"/>
</dbReference>
<dbReference type="PANTHER" id="PTHR33392:SF8">
    <property type="entry name" value="REGULATORY PROTEIN MSRR"/>
    <property type="match status" value="1"/>
</dbReference>
<accession>A0A928KY34</accession>
<comment type="similarity">
    <text evidence="2">Belongs to the LytR/CpsA/Psr (LCP) family.</text>
</comment>
<keyword evidence="3" id="KW-1003">Cell membrane</keyword>
<comment type="caution">
    <text evidence="13">The sequence shown here is derived from an EMBL/GenBank/DDBJ whole genome shotgun (WGS) entry which is preliminary data.</text>
</comment>
<dbReference type="EMBL" id="SVNY01000006">
    <property type="protein sequence ID" value="MBE6834201.1"/>
    <property type="molecule type" value="Genomic_DNA"/>
</dbReference>
<keyword evidence="8" id="KW-0804">Transcription</keyword>
<evidence type="ECO:0000256" key="7">
    <source>
        <dbReference type="ARBA" id="ARBA00023136"/>
    </source>
</evidence>
<evidence type="ECO:0000313" key="13">
    <source>
        <dbReference type="EMBL" id="MBE6834201.1"/>
    </source>
</evidence>
<comment type="function">
    <text evidence="9">Involved in SarA attenuation. Affects resistance to oxacillin and teicoplanin, as well as the synthesis of virulence factors.</text>
</comment>
<keyword evidence="4 11" id="KW-0812">Transmembrane</keyword>
<evidence type="ECO:0000313" key="14">
    <source>
        <dbReference type="Proteomes" id="UP000754750"/>
    </source>
</evidence>
<evidence type="ECO:0000259" key="12">
    <source>
        <dbReference type="Pfam" id="PF03816"/>
    </source>
</evidence>
<dbReference type="RefSeq" id="WP_326840732.1">
    <property type="nucleotide sequence ID" value="NZ_SVNY01000006.1"/>
</dbReference>
<dbReference type="Proteomes" id="UP000754750">
    <property type="component" value="Unassembled WGS sequence"/>
</dbReference>
<dbReference type="Gene3D" id="3.40.630.190">
    <property type="entry name" value="LCP protein"/>
    <property type="match status" value="1"/>
</dbReference>
<evidence type="ECO:0000256" key="5">
    <source>
        <dbReference type="ARBA" id="ARBA00022989"/>
    </source>
</evidence>
<keyword evidence="6" id="KW-0805">Transcription regulation</keyword>
<evidence type="ECO:0000256" key="6">
    <source>
        <dbReference type="ARBA" id="ARBA00023015"/>
    </source>
</evidence>
<comment type="subcellular location">
    <subcellularLocation>
        <location evidence="1">Cell membrane</location>
        <topology evidence="1">Single-pass type II membrane protein</topology>
    </subcellularLocation>
</comment>
<dbReference type="NCBIfam" id="TIGR00350">
    <property type="entry name" value="lytR_cpsA_psr"/>
    <property type="match status" value="1"/>
</dbReference>
<evidence type="ECO:0000256" key="2">
    <source>
        <dbReference type="ARBA" id="ARBA00006068"/>
    </source>
</evidence>
<evidence type="ECO:0000256" key="10">
    <source>
        <dbReference type="ARBA" id="ARBA00040752"/>
    </source>
</evidence>
<dbReference type="InterPro" id="IPR050922">
    <property type="entry name" value="LytR/CpsA/Psr_CW_biosynth"/>
</dbReference>
<reference evidence="13" key="1">
    <citation type="submission" date="2019-04" db="EMBL/GenBank/DDBJ databases">
        <title>Evolution of Biomass-Degrading Anaerobic Consortia Revealed by Metagenomics.</title>
        <authorList>
            <person name="Peng X."/>
        </authorList>
    </citation>
    <scope>NUCLEOTIDE SEQUENCE</scope>
    <source>
        <strain evidence="13">SIG551</strain>
    </source>
</reference>
<evidence type="ECO:0000256" key="8">
    <source>
        <dbReference type="ARBA" id="ARBA00023163"/>
    </source>
</evidence>
<evidence type="ECO:0000256" key="1">
    <source>
        <dbReference type="ARBA" id="ARBA00004401"/>
    </source>
</evidence>
<evidence type="ECO:0000256" key="11">
    <source>
        <dbReference type="SAM" id="Phobius"/>
    </source>
</evidence>
<proteinExistence type="inferred from homology"/>
<feature type="transmembrane region" description="Helical" evidence="11">
    <location>
        <begin position="21"/>
        <end position="44"/>
    </location>
</feature>
<dbReference type="AlphaFoldDB" id="A0A928KY34"/>
<dbReference type="InterPro" id="IPR004474">
    <property type="entry name" value="LytR_CpsA_psr"/>
</dbReference>